<evidence type="ECO:0008006" key="6">
    <source>
        <dbReference type="Google" id="ProtNLM"/>
    </source>
</evidence>
<accession>A0ABT3DHT1</accession>
<dbReference type="Gene3D" id="3.40.50.2000">
    <property type="entry name" value="Glycogen Phosphorylase B"/>
    <property type="match status" value="2"/>
</dbReference>
<dbReference type="EMBL" id="JAOYEY010000041">
    <property type="protein sequence ID" value="MCV9886619.1"/>
    <property type="molecule type" value="Genomic_DNA"/>
</dbReference>
<dbReference type="SUPFAM" id="SSF53756">
    <property type="entry name" value="UDP-Glycosyltransferase/glycogen phosphorylase"/>
    <property type="match status" value="1"/>
</dbReference>
<sequence length="409" mass="47012">MGKAIFFNIPAHGHTNPTLALVEELIYQGEEVLYYSFPDLKEKIEETGATYMPYSINRLEDTNYTEEQLKYFPIVFRVCIESTEKMLDFLLNEVDREKPDYIIHDSLATWGKYVGQIKNIPTICSTTTFPFHESFLNMPKELLNLVIQFARGDLKHLVKALSIQHHLCKKYNMKKPPLLDALSSKEKLNIVFTAAEFTPNKNVFDHTYCFVGPSISDRKEGEIVTLPKSNKPIVYISLGSIFGDNKKFYEDCFQAFKDIEATFILSLGKKMNETDFSFIPENFILYSYVNQIDLLQKVDIFVTHGGMNSAQEGLYFKVPLILYPQQQEQEMIAQQVERLGCGIHLKECNSETLKQSLLNLLNNKKYKQNCTEFGTLLQEKGGYKRAASELMKFGQGDRFTVPPFIGNHK</sequence>
<comment type="similarity">
    <text evidence="1">Belongs to the UDP-glycosyltransferase family.</text>
</comment>
<protein>
    <recommendedName>
        <fullName evidence="6">Glycosyl transferase</fullName>
    </recommendedName>
</protein>
<dbReference type="InterPro" id="IPR002213">
    <property type="entry name" value="UDP_glucos_trans"/>
</dbReference>
<evidence type="ECO:0000256" key="1">
    <source>
        <dbReference type="ARBA" id="ARBA00009995"/>
    </source>
</evidence>
<name>A0ABT3DHT1_9BACI</name>
<dbReference type="PANTHER" id="PTHR48043:SF145">
    <property type="entry name" value="FI06409P-RELATED"/>
    <property type="match status" value="1"/>
</dbReference>
<dbReference type="Pfam" id="PF00201">
    <property type="entry name" value="UDPGT"/>
    <property type="match status" value="1"/>
</dbReference>
<keyword evidence="2" id="KW-0328">Glycosyltransferase</keyword>
<dbReference type="Proteomes" id="UP001526147">
    <property type="component" value="Unassembled WGS sequence"/>
</dbReference>
<dbReference type="RefSeq" id="WP_264143173.1">
    <property type="nucleotide sequence ID" value="NZ_JAOYEY010000041.1"/>
</dbReference>
<evidence type="ECO:0000313" key="5">
    <source>
        <dbReference type="Proteomes" id="UP001526147"/>
    </source>
</evidence>
<comment type="caution">
    <text evidence="4">The sequence shown here is derived from an EMBL/GenBank/DDBJ whole genome shotgun (WGS) entry which is preliminary data.</text>
</comment>
<organism evidence="4 5">
    <name type="scientific">Metabacillus halosaccharovorans</name>
    <dbReference type="NCBI Taxonomy" id="930124"/>
    <lineage>
        <taxon>Bacteria</taxon>
        <taxon>Bacillati</taxon>
        <taxon>Bacillota</taxon>
        <taxon>Bacilli</taxon>
        <taxon>Bacillales</taxon>
        <taxon>Bacillaceae</taxon>
        <taxon>Metabacillus</taxon>
    </lineage>
</organism>
<dbReference type="InterPro" id="IPR050271">
    <property type="entry name" value="UDP-glycosyltransferase"/>
</dbReference>
<evidence type="ECO:0000256" key="3">
    <source>
        <dbReference type="ARBA" id="ARBA00022679"/>
    </source>
</evidence>
<proteinExistence type="inferred from homology"/>
<dbReference type="NCBIfam" id="TIGR01426">
    <property type="entry name" value="MGT"/>
    <property type="match status" value="1"/>
</dbReference>
<dbReference type="CDD" id="cd03784">
    <property type="entry name" value="GT1_Gtf-like"/>
    <property type="match status" value="1"/>
</dbReference>
<evidence type="ECO:0000256" key="2">
    <source>
        <dbReference type="ARBA" id="ARBA00022676"/>
    </source>
</evidence>
<reference evidence="4 5" key="1">
    <citation type="submission" date="2022-10" db="EMBL/GenBank/DDBJ databases">
        <title>Draft genome assembly of moderately radiation resistant bacterium Metabacillus halosaccharovorans.</title>
        <authorList>
            <person name="Pal S."/>
            <person name="Gopinathan A."/>
        </authorList>
    </citation>
    <scope>NUCLEOTIDE SEQUENCE [LARGE SCALE GENOMIC DNA]</scope>
    <source>
        <strain evidence="4 5">VITHBRA001</strain>
    </source>
</reference>
<dbReference type="PANTHER" id="PTHR48043">
    <property type="entry name" value="EG:EG0003.4 PROTEIN-RELATED"/>
    <property type="match status" value="1"/>
</dbReference>
<gene>
    <name evidence="4" type="ORF">OIH86_13340</name>
</gene>
<keyword evidence="3" id="KW-0808">Transferase</keyword>
<dbReference type="InterPro" id="IPR006326">
    <property type="entry name" value="UDPGT_MGT-like"/>
</dbReference>
<keyword evidence="5" id="KW-1185">Reference proteome</keyword>
<evidence type="ECO:0000313" key="4">
    <source>
        <dbReference type="EMBL" id="MCV9886619.1"/>
    </source>
</evidence>